<keyword evidence="3" id="KW-1185">Reference proteome</keyword>
<accession>A0A484BKF6</accession>
<name>A0A484BKF6_DRONA</name>
<organism evidence="2 3">
    <name type="scientific">Drosophila navojoa</name>
    <name type="common">Fruit fly</name>
    <dbReference type="NCBI Taxonomy" id="7232"/>
    <lineage>
        <taxon>Eukaryota</taxon>
        <taxon>Metazoa</taxon>
        <taxon>Ecdysozoa</taxon>
        <taxon>Arthropoda</taxon>
        <taxon>Hexapoda</taxon>
        <taxon>Insecta</taxon>
        <taxon>Pterygota</taxon>
        <taxon>Neoptera</taxon>
        <taxon>Endopterygota</taxon>
        <taxon>Diptera</taxon>
        <taxon>Brachycera</taxon>
        <taxon>Muscomorpha</taxon>
        <taxon>Ephydroidea</taxon>
        <taxon>Drosophilidae</taxon>
        <taxon>Drosophila</taxon>
    </lineage>
</organism>
<keyword evidence="1" id="KW-0472">Membrane</keyword>
<dbReference type="EMBL" id="LSRL02000024">
    <property type="protein sequence ID" value="TDG49346.1"/>
    <property type="molecule type" value="Genomic_DNA"/>
</dbReference>
<keyword evidence="1" id="KW-0812">Transmembrane</keyword>
<dbReference type="Proteomes" id="UP000295192">
    <property type="component" value="Unassembled WGS sequence"/>
</dbReference>
<sequence>MASQTSYDYANLTEQIKGANTTSSSSSENGSRYSFMVAIATVTWLLLSCISAFIYCCNYWELLKPAPRRATADESELSDEQSELEQQSMLLTQVSEDDLDGGAQRRHGNGKALPIAMVSSTNYNDFCVACSSDTLAPSNCAAGNGLALLDLVPLSNTYEQQHVVQRYSAQRAAQQLLWSFPVVVAELLPCAPPSS</sequence>
<evidence type="ECO:0000313" key="3">
    <source>
        <dbReference type="Proteomes" id="UP000295192"/>
    </source>
</evidence>
<comment type="caution">
    <text evidence="2">The sequence shown here is derived from an EMBL/GenBank/DDBJ whole genome shotgun (WGS) entry which is preliminary data.</text>
</comment>
<proteinExistence type="predicted"/>
<dbReference type="OrthoDB" id="7865825at2759"/>
<feature type="transmembrane region" description="Helical" evidence="1">
    <location>
        <begin position="33"/>
        <end position="60"/>
    </location>
</feature>
<protein>
    <submittedName>
        <fullName evidence="2">Uncharacterized protein</fullName>
    </submittedName>
</protein>
<dbReference type="AlphaFoldDB" id="A0A484BKF6"/>
<reference evidence="2 3" key="1">
    <citation type="journal article" date="2019" name="J. Hered.">
        <title>An Improved Genome Assembly for Drosophila navojoa, the Basal Species in the mojavensis Cluster.</title>
        <authorList>
            <person name="Vanderlinde T."/>
            <person name="Dupim E.G."/>
            <person name="Nazario-Yepiz N.O."/>
            <person name="Carvalho A.B."/>
        </authorList>
    </citation>
    <scope>NUCLEOTIDE SEQUENCE [LARGE SCALE GENOMIC DNA]</scope>
    <source>
        <strain evidence="2">Navoj_Jal97</strain>
        <tissue evidence="2">Whole organism</tissue>
    </source>
</reference>
<gene>
    <name evidence="2" type="ORF">AWZ03_004214</name>
</gene>
<keyword evidence="1" id="KW-1133">Transmembrane helix</keyword>
<evidence type="ECO:0000256" key="1">
    <source>
        <dbReference type="SAM" id="Phobius"/>
    </source>
</evidence>
<evidence type="ECO:0000313" key="2">
    <source>
        <dbReference type="EMBL" id="TDG49346.1"/>
    </source>
</evidence>